<dbReference type="VEuPathDB" id="FungiDB:VP01_253g1"/>
<sequence>MASHSDLLAIKIHPRFQDERLCLAIKLMIIIIIVTTIYKWSENLKTPYNNSKTTGAKYIHFLLTGRQSLTIQISPWRSSSEFSCILLAKVQLTDKHRITFNIVVKQSPKIRNFHLFLTVAWEHLMGFTSLLEFQRNNLRRIVIGKGHSPKMYSDGNDLHTMLGCSFYLADAGYSLMVFWYLIVVCGPLARATSFQSMPFLQGRAVQSTTCFSVECCGEDFWRLEEENLNTHPCLGLQHQNQFSLVFSLEILHNFSINHGNVESNDFFNLGARASTEAIQLRRRDKQLLQNWRDGIAEDMWAQHQEVLSACRSRHRRAN</sequence>
<reference evidence="2 3" key="1">
    <citation type="submission" date="2015-08" db="EMBL/GenBank/DDBJ databases">
        <title>Next Generation Sequencing and Analysis of the Genome of Puccinia sorghi L Schw, the Causal Agent of Maize Common Rust.</title>
        <authorList>
            <person name="Rochi L."/>
            <person name="Burguener G."/>
            <person name="Darino M."/>
            <person name="Turjanski A."/>
            <person name="Kreff E."/>
            <person name="Dieguez M.J."/>
            <person name="Sacco F."/>
        </authorList>
    </citation>
    <scope>NUCLEOTIDE SEQUENCE [LARGE SCALE GENOMIC DNA]</scope>
    <source>
        <strain evidence="2 3">RO10H11247</strain>
    </source>
</reference>
<keyword evidence="1" id="KW-1133">Transmembrane helix</keyword>
<name>A0A0L6V568_9BASI</name>
<evidence type="ECO:0000313" key="3">
    <source>
        <dbReference type="Proteomes" id="UP000037035"/>
    </source>
</evidence>
<comment type="caution">
    <text evidence="2">The sequence shown here is derived from an EMBL/GenBank/DDBJ whole genome shotgun (WGS) entry which is preliminary data.</text>
</comment>
<keyword evidence="3" id="KW-1185">Reference proteome</keyword>
<organism evidence="2 3">
    <name type="scientific">Puccinia sorghi</name>
    <dbReference type="NCBI Taxonomy" id="27349"/>
    <lineage>
        <taxon>Eukaryota</taxon>
        <taxon>Fungi</taxon>
        <taxon>Dikarya</taxon>
        <taxon>Basidiomycota</taxon>
        <taxon>Pucciniomycotina</taxon>
        <taxon>Pucciniomycetes</taxon>
        <taxon>Pucciniales</taxon>
        <taxon>Pucciniaceae</taxon>
        <taxon>Puccinia</taxon>
    </lineage>
</organism>
<dbReference type="Proteomes" id="UP000037035">
    <property type="component" value="Unassembled WGS sequence"/>
</dbReference>
<feature type="transmembrane region" description="Helical" evidence="1">
    <location>
        <begin position="21"/>
        <end position="40"/>
    </location>
</feature>
<evidence type="ECO:0000256" key="1">
    <source>
        <dbReference type="SAM" id="Phobius"/>
    </source>
</evidence>
<evidence type="ECO:0000313" key="2">
    <source>
        <dbReference type="EMBL" id="KNZ55931.1"/>
    </source>
</evidence>
<gene>
    <name evidence="2" type="ORF">VP01_253g1</name>
</gene>
<feature type="transmembrane region" description="Helical" evidence="1">
    <location>
        <begin position="171"/>
        <end position="189"/>
    </location>
</feature>
<keyword evidence="1" id="KW-0812">Transmembrane</keyword>
<dbReference type="AlphaFoldDB" id="A0A0L6V568"/>
<dbReference type="EMBL" id="LAVV01007436">
    <property type="protein sequence ID" value="KNZ55931.1"/>
    <property type="molecule type" value="Genomic_DNA"/>
</dbReference>
<accession>A0A0L6V568</accession>
<proteinExistence type="predicted"/>
<keyword evidence="1" id="KW-0472">Membrane</keyword>
<protein>
    <submittedName>
        <fullName evidence="2">Uncharacterized protein</fullName>
    </submittedName>
</protein>